<dbReference type="RefSeq" id="WP_166032846.1">
    <property type="nucleotide sequence ID" value="NZ_CP048877.1"/>
</dbReference>
<dbReference type="SMART" id="SM00448">
    <property type="entry name" value="REC"/>
    <property type="match status" value="1"/>
</dbReference>
<dbReference type="Gene3D" id="1.10.10.60">
    <property type="entry name" value="Homeodomain-like"/>
    <property type="match status" value="1"/>
</dbReference>
<reference evidence="1 2" key="1">
    <citation type="submission" date="2020-02" db="EMBL/GenBank/DDBJ databases">
        <title>Genome analysis of Thermosulfuriphilus ammonigenes ST65T, an anaerobic thermophilic chemolithoautotrophic bacterium isolated from a deep-sea hydrothermal vent.</title>
        <authorList>
            <person name="Slobodkina G."/>
            <person name="Allioux M."/>
            <person name="Merkel A."/>
            <person name="Alain K."/>
            <person name="Jebbar M."/>
            <person name="Slobodkin A."/>
        </authorList>
    </citation>
    <scope>NUCLEOTIDE SEQUENCE [LARGE SCALE GENOMIC DNA]</scope>
    <source>
        <strain evidence="1 2">ST65</strain>
    </source>
</reference>
<dbReference type="EMBL" id="CP048877">
    <property type="protein sequence ID" value="QIJ72630.1"/>
    <property type="molecule type" value="Genomic_DNA"/>
</dbReference>
<dbReference type="Gene3D" id="3.40.50.300">
    <property type="entry name" value="P-loop containing nucleotide triphosphate hydrolases"/>
    <property type="match status" value="1"/>
</dbReference>
<dbReference type="Pfam" id="PF25601">
    <property type="entry name" value="AAA_lid_14"/>
    <property type="match status" value="1"/>
</dbReference>
<dbReference type="Gene3D" id="1.10.8.60">
    <property type="match status" value="1"/>
</dbReference>
<dbReference type="InterPro" id="IPR011006">
    <property type="entry name" value="CheY-like_superfamily"/>
</dbReference>
<sequence>MANESILVVDDSEAVLSSISETLLAQGYEVDMARDGEEAIKKIDSRFYDLVLTDLSMPKRGGMEVLKHVRESCPETMCVIITGFGTIRNAVEAIKLGAFDYLTKPVKTDEILIVIERALEWRDLKRENQALKTQLRAQYRFDRIIGKSERMQEVFRMIERVAATDSTVLILGESGTGKELIANAIHYASDRREGPFIPVNCGAIPDELLESELFGHEKGAFTHAIRTRIGRFELANKGTIFLDEIAEMSPRLQVKLLRVLQDRAFERVGGVKTIKVDIRIIAATNQDLEKMVREGRFREDLYYRLNVIPIHVPPLRERKSDIPLLVQAFLERFSNKRGRRSTMRITDEALGCLMRYHWPGNVRELENLIERLVILCPSDTITVKDLPDYILGQVDTPEASPEIEIPDEGISLSAAVSEFERKLIIQALNKTGWVKNRAAQLLRVNRTTLIEKMKKQKLYGPPKVSRASNN</sequence>
<dbReference type="PROSITE" id="PS50110">
    <property type="entry name" value="RESPONSE_REGULATORY"/>
    <property type="match status" value="1"/>
</dbReference>
<proteinExistence type="predicted"/>
<dbReference type="SUPFAM" id="SSF52540">
    <property type="entry name" value="P-loop containing nucleoside triphosphate hydrolases"/>
    <property type="match status" value="1"/>
</dbReference>
<keyword evidence="2" id="KW-1185">Reference proteome</keyword>
<dbReference type="Pfam" id="PF00158">
    <property type="entry name" value="Sigma54_activat"/>
    <property type="match status" value="1"/>
</dbReference>
<name>A0A6G7PYD6_9BACT</name>
<dbReference type="AlphaFoldDB" id="A0A6G7PYD6"/>
<dbReference type="GO" id="GO:0006355">
    <property type="term" value="P:regulation of DNA-templated transcription"/>
    <property type="evidence" value="ECO:0007669"/>
    <property type="project" value="InterPro"/>
</dbReference>
<dbReference type="InterPro" id="IPR003593">
    <property type="entry name" value="AAA+_ATPase"/>
</dbReference>
<dbReference type="InterPro" id="IPR025662">
    <property type="entry name" value="Sigma_54_int_dom_ATP-bd_1"/>
</dbReference>
<dbReference type="PANTHER" id="PTHR32071:SF57">
    <property type="entry name" value="C4-DICARBOXYLATE TRANSPORT TRANSCRIPTIONAL REGULATORY PROTEIN DCTD"/>
    <property type="match status" value="1"/>
</dbReference>
<dbReference type="CDD" id="cd00009">
    <property type="entry name" value="AAA"/>
    <property type="match status" value="1"/>
</dbReference>
<dbReference type="InterPro" id="IPR001789">
    <property type="entry name" value="Sig_transdc_resp-reg_receiver"/>
</dbReference>
<evidence type="ECO:0000313" key="2">
    <source>
        <dbReference type="Proteomes" id="UP000502179"/>
    </source>
</evidence>
<dbReference type="InterPro" id="IPR058031">
    <property type="entry name" value="AAA_lid_NorR"/>
</dbReference>
<dbReference type="PROSITE" id="PS00675">
    <property type="entry name" value="SIGMA54_INTERACT_1"/>
    <property type="match status" value="1"/>
</dbReference>
<dbReference type="SUPFAM" id="SSF52172">
    <property type="entry name" value="CheY-like"/>
    <property type="match status" value="1"/>
</dbReference>
<gene>
    <name evidence="1" type="ORF">G4V39_10250</name>
</gene>
<dbReference type="PANTHER" id="PTHR32071">
    <property type="entry name" value="TRANSCRIPTIONAL REGULATORY PROTEIN"/>
    <property type="match status" value="1"/>
</dbReference>
<accession>A0A6G7PYD6</accession>
<organism evidence="1 2">
    <name type="scientific">Thermosulfuriphilus ammonigenes</name>
    <dbReference type="NCBI Taxonomy" id="1936021"/>
    <lineage>
        <taxon>Bacteria</taxon>
        <taxon>Pseudomonadati</taxon>
        <taxon>Thermodesulfobacteriota</taxon>
        <taxon>Thermodesulfobacteria</taxon>
        <taxon>Thermodesulfobacteriales</taxon>
        <taxon>Thermodesulfobacteriaceae</taxon>
        <taxon>Thermosulfuriphilus</taxon>
    </lineage>
</organism>
<dbReference type="InterPro" id="IPR002197">
    <property type="entry name" value="HTH_Fis"/>
</dbReference>
<dbReference type="SMART" id="SM00382">
    <property type="entry name" value="AAA"/>
    <property type="match status" value="1"/>
</dbReference>
<dbReference type="PROSITE" id="PS50045">
    <property type="entry name" value="SIGMA54_INTERACT_4"/>
    <property type="match status" value="1"/>
</dbReference>
<dbReference type="KEGG" id="tav:G4V39_10250"/>
<evidence type="ECO:0000313" key="1">
    <source>
        <dbReference type="EMBL" id="QIJ72630.1"/>
    </source>
</evidence>
<dbReference type="InterPro" id="IPR025943">
    <property type="entry name" value="Sigma_54_int_dom_ATP-bd_2"/>
</dbReference>
<protein>
    <submittedName>
        <fullName evidence="1">Sigma-54-dependent Fis family transcriptional regulator</fullName>
    </submittedName>
</protein>
<dbReference type="Pfam" id="PF02954">
    <property type="entry name" value="HTH_8"/>
    <property type="match status" value="1"/>
</dbReference>
<dbReference type="Proteomes" id="UP000502179">
    <property type="component" value="Chromosome"/>
</dbReference>
<dbReference type="GO" id="GO:0000160">
    <property type="term" value="P:phosphorelay signal transduction system"/>
    <property type="evidence" value="ECO:0007669"/>
    <property type="project" value="InterPro"/>
</dbReference>
<dbReference type="GO" id="GO:0043565">
    <property type="term" value="F:sequence-specific DNA binding"/>
    <property type="evidence" value="ECO:0007669"/>
    <property type="project" value="InterPro"/>
</dbReference>
<dbReference type="GO" id="GO:0005524">
    <property type="term" value="F:ATP binding"/>
    <property type="evidence" value="ECO:0007669"/>
    <property type="project" value="InterPro"/>
</dbReference>
<dbReference type="Pfam" id="PF00072">
    <property type="entry name" value="Response_reg"/>
    <property type="match status" value="1"/>
</dbReference>
<dbReference type="InterPro" id="IPR025944">
    <property type="entry name" value="Sigma_54_int_dom_CS"/>
</dbReference>
<dbReference type="PROSITE" id="PS00676">
    <property type="entry name" value="SIGMA54_INTERACT_2"/>
    <property type="match status" value="1"/>
</dbReference>
<dbReference type="PROSITE" id="PS00688">
    <property type="entry name" value="SIGMA54_INTERACT_3"/>
    <property type="match status" value="1"/>
</dbReference>
<dbReference type="InterPro" id="IPR027417">
    <property type="entry name" value="P-loop_NTPase"/>
</dbReference>
<dbReference type="PRINTS" id="PR01590">
    <property type="entry name" value="HTHFIS"/>
</dbReference>
<dbReference type="InterPro" id="IPR009057">
    <property type="entry name" value="Homeodomain-like_sf"/>
</dbReference>
<dbReference type="Gene3D" id="3.40.50.2300">
    <property type="match status" value="1"/>
</dbReference>
<dbReference type="InterPro" id="IPR002078">
    <property type="entry name" value="Sigma_54_int"/>
</dbReference>
<dbReference type="FunFam" id="3.40.50.300:FF:000006">
    <property type="entry name" value="DNA-binding transcriptional regulator NtrC"/>
    <property type="match status" value="1"/>
</dbReference>
<dbReference type="SUPFAM" id="SSF46689">
    <property type="entry name" value="Homeodomain-like"/>
    <property type="match status" value="1"/>
</dbReference>